<evidence type="ECO:0000256" key="1">
    <source>
        <dbReference type="SAM" id="MobiDB-lite"/>
    </source>
</evidence>
<feature type="region of interest" description="Disordered" evidence="1">
    <location>
        <begin position="95"/>
        <end position="153"/>
    </location>
</feature>
<dbReference type="EMBL" id="HF936105">
    <property type="protein sequence ID" value="CCX14980.1"/>
    <property type="molecule type" value="Genomic_DNA"/>
</dbReference>
<protein>
    <recommendedName>
        <fullName evidence="4">AMP-activated protein kinase glycogen-binding domain-containing protein</fullName>
    </recommendedName>
</protein>
<accession>U4LM70</accession>
<name>U4LM70_PYROM</name>
<dbReference type="Proteomes" id="UP000018144">
    <property type="component" value="Unassembled WGS sequence"/>
</dbReference>
<dbReference type="OMA" id="SEGESCC"/>
<evidence type="ECO:0008006" key="4">
    <source>
        <dbReference type="Google" id="ProtNLM"/>
    </source>
</evidence>
<evidence type="ECO:0000313" key="2">
    <source>
        <dbReference type="EMBL" id="CCX14980.1"/>
    </source>
</evidence>
<dbReference type="PANTHER" id="PTHR40625:SF2">
    <property type="entry name" value="GTP-BINDING PROTEIN ESDC"/>
    <property type="match status" value="1"/>
</dbReference>
<dbReference type="AlphaFoldDB" id="U4LM70"/>
<dbReference type="PANTHER" id="PTHR40625">
    <property type="entry name" value="GTP-BINDING PROTEIN ESDC-RELATED"/>
    <property type="match status" value="1"/>
</dbReference>
<dbReference type="OrthoDB" id="5364946at2759"/>
<proteinExistence type="predicted"/>
<reference evidence="2 3" key="1">
    <citation type="journal article" date="2013" name="PLoS Genet.">
        <title>The genome and development-dependent transcriptomes of Pyronema confluens: a window into fungal evolution.</title>
        <authorList>
            <person name="Traeger S."/>
            <person name="Altegoer F."/>
            <person name="Freitag M."/>
            <person name="Gabaldon T."/>
            <person name="Kempken F."/>
            <person name="Kumar A."/>
            <person name="Marcet-Houben M."/>
            <person name="Poggeler S."/>
            <person name="Stajich J.E."/>
            <person name="Nowrousian M."/>
        </authorList>
    </citation>
    <scope>NUCLEOTIDE SEQUENCE [LARGE SCALE GENOMIC DNA]</scope>
    <source>
        <strain evidence="3">CBS 100304</strain>
        <tissue evidence="2">Vegetative mycelium</tissue>
    </source>
</reference>
<sequence length="279" mass="31549">MSTSAAGTTFTLRTPAHIKSCHVTGSWDNYGKRYQMTADPAHPGWWSLTVKFNMAPSRYWYYYILDGYFESHDPNRPNCNEPTRKLTLNILDHEIPSPASSRRPSPNSSTRSSSASSRNSSKRCGGVYDIPNPAEYYPVNTRRTPSPTRQHRQLTHIVHPKPRNPMAAHKLTLDTHYSHYGRPDSMISSAATHSSSSPVSDRSGSSCSTLSSRGSSPATPMCQCDEYEIDTRGHYCEEYAEEYDYDDEDREYQYAMAPPTKNAGLDENLAYRLERSLRV</sequence>
<feature type="region of interest" description="Disordered" evidence="1">
    <location>
        <begin position="184"/>
        <end position="221"/>
    </location>
</feature>
<feature type="compositionally biased region" description="Low complexity" evidence="1">
    <location>
        <begin position="185"/>
        <end position="216"/>
    </location>
</feature>
<dbReference type="InterPro" id="IPR014756">
    <property type="entry name" value="Ig_E-set"/>
</dbReference>
<dbReference type="SUPFAM" id="SSF81296">
    <property type="entry name" value="E set domains"/>
    <property type="match status" value="1"/>
</dbReference>
<dbReference type="InterPro" id="IPR013783">
    <property type="entry name" value="Ig-like_fold"/>
</dbReference>
<gene>
    <name evidence="2" type="ORF">PCON_01206</name>
</gene>
<feature type="compositionally biased region" description="Low complexity" evidence="1">
    <location>
        <begin position="96"/>
        <end position="119"/>
    </location>
</feature>
<organism evidence="2 3">
    <name type="scientific">Pyronema omphalodes (strain CBS 100304)</name>
    <name type="common">Pyronema confluens</name>
    <dbReference type="NCBI Taxonomy" id="1076935"/>
    <lineage>
        <taxon>Eukaryota</taxon>
        <taxon>Fungi</taxon>
        <taxon>Dikarya</taxon>
        <taxon>Ascomycota</taxon>
        <taxon>Pezizomycotina</taxon>
        <taxon>Pezizomycetes</taxon>
        <taxon>Pezizales</taxon>
        <taxon>Pyronemataceae</taxon>
        <taxon>Pyronema</taxon>
    </lineage>
</organism>
<evidence type="ECO:0000313" key="3">
    <source>
        <dbReference type="Proteomes" id="UP000018144"/>
    </source>
</evidence>
<keyword evidence="3" id="KW-1185">Reference proteome</keyword>
<dbReference type="STRING" id="1076935.U4LM70"/>
<dbReference type="eggNOG" id="ENOG502QVY6">
    <property type="taxonomic scope" value="Eukaryota"/>
</dbReference>
<dbReference type="Gene3D" id="2.60.40.10">
    <property type="entry name" value="Immunoglobulins"/>
    <property type="match status" value="1"/>
</dbReference>